<evidence type="ECO:0000256" key="6">
    <source>
        <dbReference type="ARBA" id="ARBA00022756"/>
    </source>
</evidence>
<keyword evidence="7 8" id="KW-0663">Pyridoxal phosphate</keyword>
<evidence type="ECO:0000313" key="10">
    <source>
        <dbReference type="Proteomes" id="UP001165085"/>
    </source>
</evidence>
<evidence type="ECO:0000256" key="4">
    <source>
        <dbReference type="ARBA" id="ARBA00022679"/>
    </source>
</evidence>
<gene>
    <name evidence="9" type="ORF">TrST_g8397</name>
</gene>
<evidence type="ECO:0000256" key="2">
    <source>
        <dbReference type="ARBA" id="ARBA00004746"/>
    </source>
</evidence>
<comment type="cofactor">
    <cofactor evidence="1">
        <name>pyridoxal 5'-phosphate</name>
        <dbReference type="ChEBI" id="CHEBI:597326"/>
    </cofactor>
</comment>
<keyword evidence="5" id="KW-0949">S-adenosyl-L-methionine</keyword>
<dbReference type="InterPro" id="IPR015422">
    <property type="entry name" value="PyrdxlP-dep_Trfase_small"/>
</dbReference>
<dbReference type="OrthoDB" id="425114at2759"/>
<dbReference type="InterPro" id="IPR005815">
    <property type="entry name" value="BioA"/>
</dbReference>
<sequence length="486" mass="53003">MVLLRSLIANLNPHLDRNPTLLRHVKNSTIRKSLSTTSSFVHPHVKQALERSTEEHLAVDRSTIFHPYTSLLNPTPTLPVKSAKGCTLTLETGESLIDGMSSWWACVHGYNNPSLNAAVTAQLSSMSHVMFGGLTHRPGVALGDTLTKLTGMDSAFICDSGSISVEIALKMALQYHRANSNPEKSKFITVEGGYHGDTFGAMSVCDPVNGMHSAFESVLPKHVFCRKPTEDPECIDLSEKLKAHGDSIAAFVIEPIVQGAGGMRFYSPEYLNKARKLCDSHDVVLIFDEIATGFGRAGKLWAKDYTEVQPDIMCIGKALTGGYMTSAATLSTRKISHGVSKPPSNGPPLPLMHGPTFTANPLACAVALESLNLLLRPSIDGEPESEPWWKTRVDMINHHLSDKLSAARSNPKVVDVRVLGAIGVIEMCSPLNVPEVTRKCVELGAWLRPFGNNLYTFPPYVIEEEELEVLTKAMISIIEDDKCTTC</sequence>
<dbReference type="NCBIfam" id="TIGR00508">
    <property type="entry name" value="bioA"/>
    <property type="match status" value="1"/>
</dbReference>
<keyword evidence="10" id="KW-1185">Reference proteome</keyword>
<name>A0A9W7BTI4_9STRA</name>
<evidence type="ECO:0000256" key="8">
    <source>
        <dbReference type="RuleBase" id="RU003560"/>
    </source>
</evidence>
<proteinExistence type="inferred from homology"/>
<dbReference type="Proteomes" id="UP001165085">
    <property type="component" value="Unassembled WGS sequence"/>
</dbReference>
<dbReference type="GO" id="GO:0030170">
    <property type="term" value="F:pyridoxal phosphate binding"/>
    <property type="evidence" value="ECO:0007669"/>
    <property type="project" value="InterPro"/>
</dbReference>
<dbReference type="AlphaFoldDB" id="A0A9W7BTI4"/>
<dbReference type="EMBL" id="BRXY01000414">
    <property type="protein sequence ID" value="GMH93472.1"/>
    <property type="molecule type" value="Genomic_DNA"/>
</dbReference>
<dbReference type="Gene3D" id="3.40.640.10">
    <property type="entry name" value="Type I PLP-dependent aspartate aminotransferase-like (Major domain)"/>
    <property type="match status" value="1"/>
</dbReference>
<keyword evidence="6" id="KW-0093">Biotin biosynthesis</keyword>
<protein>
    <recommendedName>
        <fullName evidence="11">Diaminopelargonic acid synthase</fullName>
    </recommendedName>
</protein>
<dbReference type="CDD" id="cd00610">
    <property type="entry name" value="OAT_like"/>
    <property type="match status" value="1"/>
</dbReference>
<dbReference type="PROSITE" id="PS00600">
    <property type="entry name" value="AA_TRANSFER_CLASS_3"/>
    <property type="match status" value="1"/>
</dbReference>
<dbReference type="PANTHER" id="PTHR42684:SF17">
    <property type="entry name" value="ADENOSYLMETHIONINE-8-AMINO-7-OXONONANOATE AMINOTRANSFERASE"/>
    <property type="match status" value="1"/>
</dbReference>
<dbReference type="SUPFAM" id="SSF53383">
    <property type="entry name" value="PLP-dependent transferases"/>
    <property type="match status" value="1"/>
</dbReference>
<dbReference type="InterPro" id="IPR005814">
    <property type="entry name" value="Aminotrans_3"/>
</dbReference>
<evidence type="ECO:0008006" key="11">
    <source>
        <dbReference type="Google" id="ProtNLM"/>
    </source>
</evidence>
<dbReference type="InterPro" id="IPR015421">
    <property type="entry name" value="PyrdxlP-dep_Trfase_major"/>
</dbReference>
<dbReference type="Gene3D" id="3.90.1150.10">
    <property type="entry name" value="Aspartate Aminotransferase, domain 1"/>
    <property type="match status" value="1"/>
</dbReference>
<evidence type="ECO:0000256" key="3">
    <source>
        <dbReference type="ARBA" id="ARBA00022576"/>
    </source>
</evidence>
<evidence type="ECO:0000256" key="7">
    <source>
        <dbReference type="ARBA" id="ARBA00022898"/>
    </source>
</evidence>
<evidence type="ECO:0000313" key="9">
    <source>
        <dbReference type="EMBL" id="GMH93472.1"/>
    </source>
</evidence>
<accession>A0A9W7BTI4</accession>
<keyword evidence="4" id="KW-0808">Transferase</keyword>
<evidence type="ECO:0000256" key="5">
    <source>
        <dbReference type="ARBA" id="ARBA00022691"/>
    </source>
</evidence>
<comment type="pathway">
    <text evidence="2">Cofactor biosynthesis; biotin biosynthesis.</text>
</comment>
<comment type="caution">
    <text evidence="9">The sequence shown here is derived from an EMBL/GenBank/DDBJ whole genome shotgun (WGS) entry which is preliminary data.</text>
</comment>
<dbReference type="Pfam" id="PF00202">
    <property type="entry name" value="Aminotran_3"/>
    <property type="match status" value="1"/>
</dbReference>
<dbReference type="HAMAP" id="MF_00834">
    <property type="entry name" value="BioA"/>
    <property type="match status" value="1"/>
</dbReference>
<dbReference type="FunFam" id="3.40.640.10:FF:000004">
    <property type="entry name" value="Acetylornithine aminotransferase"/>
    <property type="match status" value="1"/>
</dbReference>
<dbReference type="GO" id="GO:0004015">
    <property type="term" value="F:adenosylmethionine-8-amino-7-oxononanoate transaminase activity"/>
    <property type="evidence" value="ECO:0007669"/>
    <property type="project" value="InterPro"/>
</dbReference>
<evidence type="ECO:0000256" key="1">
    <source>
        <dbReference type="ARBA" id="ARBA00001933"/>
    </source>
</evidence>
<dbReference type="InterPro" id="IPR015424">
    <property type="entry name" value="PyrdxlP-dep_Trfase"/>
</dbReference>
<keyword evidence="3" id="KW-0032">Aminotransferase</keyword>
<dbReference type="PANTHER" id="PTHR42684">
    <property type="entry name" value="ADENOSYLMETHIONINE-8-AMINO-7-OXONONANOATE AMINOTRANSFERASE"/>
    <property type="match status" value="1"/>
</dbReference>
<comment type="similarity">
    <text evidence="8">Belongs to the class-III pyridoxal-phosphate-dependent aminotransferase family.</text>
</comment>
<organism evidence="9 10">
    <name type="scientific">Triparma strigata</name>
    <dbReference type="NCBI Taxonomy" id="1606541"/>
    <lineage>
        <taxon>Eukaryota</taxon>
        <taxon>Sar</taxon>
        <taxon>Stramenopiles</taxon>
        <taxon>Ochrophyta</taxon>
        <taxon>Bolidophyceae</taxon>
        <taxon>Parmales</taxon>
        <taxon>Triparmaceae</taxon>
        <taxon>Triparma</taxon>
    </lineage>
</organism>
<dbReference type="GO" id="GO:0009102">
    <property type="term" value="P:biotin biosynthetic process"/>
    <property type="evidence" value="ECO:0007669"/>
    <property type="project" value="UniProtKB-KW"/>
</dbReference>
<reference evidence="10" key="1">
    <citation type="journal article" date="2023" name="Commun. Biol.">
        <title>Genome analysis of Parmales, the sister group of diatoms, reveals the evolutionary specialization of diatoms from phago-mixotrophs to photoautotrophs.</title>
        <authorList>
            <person name="Ban H."/>
            <person name="Sato S."/>
            <person name="Yoshikawa S."/>
            <person name="Yamada K."/>
            <person name="Nakamura Y."/>
            <person name="Ichinomiya M."/>
            <person name="Sato N."/>
            <person name="Blanc-Mathieu R."/>
            <person name="Endo H."/>
            <person name="Kuwata A."/>
            <person name="Ogata H."/>
        </authorList>
    </citation>
    <scope>NUCLEOTIDE SEQUENCE [LARGE SCALE GENOMIC DNA]</scope>
    <source>
        <strain evidence="10">NIES 3701</strain>
    </source>
</reference>
<dbReference type="InterPro" id="IPR049704">
    <property type="entry name" value="Aminotrans_3_PPA_site"/>
</dbReference>